<dbReference type="STRING" id="1797529.A2570_01225"/>
<evidence type="ECO:0000256" key="1">
    <source>
        <dbReference type="SAM" id="SignalP"/>
    </source>
</evidence>
<proteinExistence type="predicted"/>
<name>A0A1G1XN27_9BACT</name>
<evidence type="ECO:0000313" key="3">
    <source>
        <dbReference type="Proteomes" id="UP000178570"/>
    </source>
</evidence>
<organism evidence="2 3">
    <name type="scientific">Candidatus Brennerbacteria bacterium RIFOXYD1_FULL_41_16</name>
    <dbReference type="NCBI Taxonomy" id="1797529"/>
    <lineage>
        <taxon>Bacteria</taxon>
        <taxon>Candidatus Brenneribacteriota</taxon>
    </lineage>
</organism>
<evidence type="ECO:0008006" key="4">
    <source>
        <dbReference type="Google" id="ProtNLM"/>
    </source>
</evidence>
<gene>
    <name evidence="2" type="ORF">A2570_01225</name>
</gene>
<dbReference type="Proteomes" id="UP000178570">
    <property type="component" value="Unassembled WGS sequence"/>
</dbReference>
<dbReference type="EMBL" id="MHHY01000006">
    <property type="protein sequence ID" value="OGY40737.1"/>
    <property type="molecule type" value="Genomic_DNA"/>
</dbReference>
<feature type="signal peptide" evidence="1">
    <location>
        <begin position="1"/>
        <end position="27"/>
    </location>
</feature>
<feature type="chain" id="PRO_5009581345" description="DUF3857 domain-containing protein" evidence="1">
    <location>
        <begin position="28"/>
        <end position="246"/>
    </location>
</feature>
<sequence length="246" mass="28560">MRGFRFFFFIFLLLIFGFQSSAGIAFAADFILVDLQTNNYSPDGYSAFAKNSVLPGSKIKFTINYFKNMGAGNFSPVSLENYRVRWFHKDYNIVDVQGAKTLDYTINKFSKDRSLVFLIQVSDKSGTVLVQKDLTIPIKKNPELTFHRLIDNKVSFYNEPENTFSGVSGQEINVFVKPYFFNIKSLSELNFQWYYRLDKIQNPESRKYIFQAKLPQAKIKDLFSVFVQNSKAELEFVKIPFYLSTL</sequence>
<keyword evidence="1" id="KW-0732">Signal</keyword>
<evidence type="ECO:0000313" key="2">
    <source>
        <dbReference type="EMBL" id="OGY40737.1"/>
    </source>
</evidence>
<reference evidence="2 3" key="1">
    <citation type="journal article" date="2016" name="Nat. Commun.">
        <title>Thousands of microbial genomes shed light on interconnected biogeochemical processes in an aquifer system.</title>
        <authorList>
            <person name="Anantharaman K."/>
            <person name="Brown C.T."/>
            <person name="Hug L.A."/>
            <person name="Sharon I."/>
            <person name="Castelle C.J."/>
            <person name="Probst A.J."/>
            <person name="Thomas B.C."/>
            <person name="Singh A."/>
            <person name="Wilkins M.J."/>
            <person name="Karaoz U."/>
            <person name="Brodie E.L."/>
            <person name="Williams K.H."/>
            <person name="Hubbard S.S."/>
            <person name="Banfield J.F."/>
        </authorList>
    </citation>
    <scope>NUCLEOTIDE SEQUENCE [LARGE SCALE GENOMIC DNA]</scope>
</reference>
<protein>
    <recommendedName>
        <fullName evidence="4">DUF3857 domain-containing protein</fullName>
    </recommendedName>
</protein>
<accession>A0A1G1XN27</accession>
<dbReference type="AlphaFoldDB" id="A0A1G1XN27"/>
<comment type="caution">
    <text evidence="2">The sequence shown here is derived from an EMBL/GenBank/DDBJ whole genome shotgun (WGS) entry which is preliminary data.</text>
</comment>